<dbReference type="InterPro" id="IPR019318">
    <property type="entry name" value="Gua_nucleotide_exch_fac_Ric8"/>
</dbReference>
<evidence type="ECO:0000256" key="6">
    <source>
        <dbReference type="SAM" id="MobiDB-lite"/>
    </source>
</evidence>
<keyword evidence="4" id="KW-0344">Guanine-nucleotide releasing factor</keyword>
<dbReference type="OrthoDB" id="5585685at2759"/>
<keyword evidence="8" id="KW-1185">Reference proteome</keyword>
<protein>
    <submittedName>
        <fullName evidence="7">Uncharacterized protein</fullName>
    </submittedName>
</protein>
<evidence type="ECO:0000313" key="8">
    <source>
        <dbReference type="Proteomes" id="UP000549394"/>
    </source>
</evidence>
<feature type="region of interest" description="Disordered" evidence="6">
    <location>
        <begin position="495"/>
        <end position="530"/>
    </location>
</feature>
<evidence type="ECO:0000256" key="4">
    <source>
        <dbReference type="ARBA" id="ARBA00022658"/>
    </source>
</evidence>
<sequence length="530" mass="60289">MEERLLERLKSSNFATATDILAKINLDFAQCMSFAPDTKSLRTSVAKFILSKLESLGCNDQVEFSTTALNTLRITCRDKTVLSGIEIDNVITTLFRYGQFLDQTEKNPEKLIIEAQKCLYNILHLSQSANEFCAAHGILDGIFSRIKNHEEYCGEIQKLDFIILFFVTAKCPRTRSSIAVETDYFAVLVKTLERLSYKNNFPKKRLTEEVDLICEILKLSFNGICNLNKKSTDINDSTKRFAITLRDLLLIKNAPETLISNVINAWTSMPISTYDTLVECCSTDAEKRISFEGKDLTAIQVILDFLQTRLDRCKLNENISIRDEVSPVMMSLVQFCRHQRYVRKYCRSIILPPMTTEVLTLPEEGNSFRNHLCRLLTHVCMEVCKLSTELLFVMCKERVSRFIKYTGYGNAAGKLAESGLLIPTNVKSENYSSESEDSDTEEYDQLKADINPVTGRVEEPREEVQMSDEQKEYEAMKLVDEIDKLMRRGIITPSVIGEDGRPQPAQHVSQLLDNIDVGRRARGENGNDSD</sequence>
<feature type="compositionally biased region" description="Basic and acidic residues" evidence="6">
    <location>
        <begin position="516"/>
        <end position="530"/>
    </location>
</feature>
<evidence type="ECO:0000313" key="7">
    <source>
        <dbReference type="EMBL" id="CAD5125594.1"/>
    </source>
</evidence>
<dbReference type="PRINTS" id="PR01802">
    <property type="entry name" value="SYNEMBRYN"/>
</dbReference>
<proteinExistence type="inferred from homology"/>
<evidence type="ECO:0000256" key="2">
    <source>
        <dbReference type="ARBA" id="ARBA00009049"/>
    </source>
</evidence>
<accession>A0A7I8WBV3</accession>
<dbReference type="GO" id="GO:0007186">
    <property type="term" value="P:G protein-coupled receptor signaling pathway"/>
    <property type="evidence" value="ECO:0007669"/>
    <property type="project" value="TreeGrafter"/>
</dbReference>
<organism evidence="7 8">
    <name type="scientific">Dimorphilus gyrociliatus</name>
    <dbReference type="NCBI Taxonomy" id="2664684"/>
    <lineage>
        <taxon>Eukaryota</taxon>
        <taxon>Metazoa</taxon>
        <taxon>Spiralia</taxon>
        <taxon>Lophotrochozoa</taxon>
        <taxon>Annelida</taxon>
        <taxon>Polychaeta</taxon>
        <taxon>Polychaeta incertae sedis</taxon>
        <taxon>Dinophilidae</taxon>
        <taxon>Dimorphilus</taxon>
    </lineage>
</organism>
<dbReference type="InterPro" id="IPR008376">
    <property type="entry name" value="Chaperone_Ric-8_A/B"/>
</dbReference>
<dbReference type="GO" id="GO:0001965">
    <property type="term" value="F:G-protein alpha-subunit binding"/>
    <property type="evidence" value="ECO:0007669"/>
    <property type="project" value="TreeGrafter"/>
</dbReference>
<dbReference type="Proteomes" id="UP000549394">
    <property type="component" value="Unassembled WGS sequence"/>
</dbReference>
<comment type="caution">
    <text evidence="7">The sequence shown here is derived from an EMBL/GenBank/DDBJ whole genome shotgun (WGS) entry which is preliminary data.</text>
</comment>
<dbReference type="AlphaFoldDB" id="A0A7I8WBV3"/>
<evidence type="ECO:0000256" key="1">
    <source>
        <dbReference type="ARBA" id="ARBA00004544"/>
    </source>
</evidence>
<dbReference type="EMBL" id="CAJFCJ010000028">
    <property type="protein sequence ID" value="CAD5125594.1"/>
    <property type="molecule type" value="Genomic_DNA"/>
</dbReference>
<comment type="similarity">
    <text evidence="2">Belongs to the synembryn family.</text>
</comment>
<dbReference type="PANTHER" id="PTHR12425">
    <property type="entry name" value="SYNEMBRYN"/>
    <property type="match status" value="1"/>
</dbReference>
<keyword evidence="3" id="KW-0963">Cytoplasm</keyword>
<gene>
    <name evidence="7" type="ORF">DGYR_LOCUS12943</name>
</gene>
<evidence type="ECO:0000256" key="5">
    <source>
        <dbReference type="ARBA" id="ARBA00023186"/>
    </source>
</evidence>
<dbReference type="Pfam" id="PF10165">
    <property type="entry name" value="Ric8"/>
    <property type="match status" value="1"/>
</dbReference>
<reference evidence="7 8" key="1">
    <citation type="submission" date="2020-08" db="EMBL/GenBank/DDBJ databases">
        <authorList>
            <person name="Hejnol A."/>
        </authorList>
    </citation>
    <scope>NUCLEOTIDE SEQUENCE [LARGE SCALE GENOMIC DNA]</scope>
</reference>
<dbReference type="GO" id="GO:0005085">
    <property type="term" value="F:guanyl-nucleotide exchange factor activity"/>
    <property type="evidence" value="ECO:0007669"/>
    <property type="project" value="UniProtKB-KW"/>
</dbReference>
<evidence type="ECO:0000256" key="3">
    <source>
        <dbReference type="ARBA" id="ARBA00022490"/>
    </source>
</evidence>
<keyword evidence="5" id="KW-0143">Chaperone</keyword>
<dbReference type="PANTHER" id="PTHR12425:SF5">
    <property type="entry name" value="SYNEMBRYN"/>
    <property type="match status" value="1"/>
</dbReference>
<name>A0A7I8WBV3_9ANNE</name>
<comment type="subcellular location">
    <subcellularLocation>
        <location evidence="1">Cytoplasm</location>
        <location evidence="1">Cell cortex</location>
    </subcellularLocation>
</comment>
<dbReference type="GO" id="GO:0005938">
    <property type="term" value="C:cell cortex"/>
    <property type="evidence" value="ECO:0007669"/>
    <property type="project" value="UniProtKB-SubCell"/>
</dbReference>